<feature type="transmembrane region" description="Helical" evidence="1">
    <location>
        <begin position="227"/>
        <end position="247"/>
    </location>
</feature>
<keyword evidence="1" id="KW-1133">Transmembrane helix</keyword>
<reference evidence="2 3" key="1">
    <citation type="submission" date="2021-03" db="EMBL/GenBank/DDBJ databases">
        <title>novel species isolated from a fishpond in China.</title>
        <authorList>
            <person name="Lu H."/>
            <person name="Cai Z."/>
        </authorList>
    </citation>
    <scope>NUCLEOTIDE SEQUENCE [LARGE SCALE GENOMIC DNA]</scope>
    <source>
        <strain evidence="2 3">H41</strain>
    </source>
</reference>
<protein>
    <submittedName>
        <fullName evidence="2">Multidrug resistance efflux transporter family protein</fullName>
    </submittedName>
</protein>
<dbReference type="Pfam" id="PF13536">
    <property type="entry name" value="EmrE"/>
    <property type="match status" value="1"/>
</dbReference>
<organism evidence="2 3">
    <name type="scientific">Algoriphagus oliviformis</name>
    <dbReference type="NCBI Taxonomy" id="2811231"/>
    <lineage>
        <taxon>Bacteria</taxon>
        <taxon>Pseudomonadati</taxon>
        <taxon>Bacteroidota</taxon>
        <taxon>Cytophagia</taxon>
        <taxon>Cytophagales</taxon>
        <taxon>Cyclobacteriaceae</taxon>
        <taxon>Algoriphagus</taxon>
    </lineage>
</organism>
<feature type="transmembrane region" description="Helical" evidence="1">
    <location>
        <begin position="100"/>
        <end position="119"/>
    </location>
</feature>
<feature type="transmembrane region" description="Helical" evidence="1">
    <location>
        <begin position="131"/>
        <end position="149"/>
    </location>
</feature>
<dbReference type="EMBL" id="JAFKCT010000005">
    <property type="protein sequence ID" value="MBN7811842.1"/>
    <property type="molecule type" value="Genomic_DNA"/>
</dbReference>
<accession>A0ABS3C422</accession>
<feature type="transmembrane region" description="Helical" evidence="1">
    <location>
        <begin position="155"/>
        <end position="174"/>
    </location>
</feature>
<feature type="transmembrane region" description="Helical" evidence="1">
    <location>
        <begin position="9"/>
        <end position="30"/>
    </location>
</feature>
<keyword evidence="1" id="KW-0812">Transmembrane</keyword>
<comment type="caution">
    <text evidence="2">The sequence shown here is derived from an EMBL/GenBank/DDBJ whole genome shotgun (WGS) entry which is preliminary data.</text>
</comment>
<sequence>MTSNKNQAVLLGLLSALFFSFTFIFNRLMAVNGGSWIWSASLRFLWMLPIFFLIVFWRKNLGQLLKELQRHPIQWLLWSTVGFGLFYSTLTYAAAYGPSWLIAGTWQITIVAGLLLSPLLSQGTQTKGIPFSSFLYSALILLGIGMMQLSQAENLSIKELGTGTLPVIVAAFAFPLGNRKMMQLVDGRLDAYQRILGMLIGSLPFWILLVCVEWAGGQGLPSSSQALQTLAVAISSGLIATALFFSATNQVRKDEKSLAAVEATQASEVVFSLIGELVIFSPVFPGYYTLAGIGLVVLGMLLHSRKN</sequence>
<feature type="transmembrane region" description="Helical" evidence="1">
    <location>
        <begin position="36"/>
        <end position="55"/>
    </location>
</feature>
<feature type="transmembrane region" description="Helical" evidence="1">
    <location>
        <begin position="75"/>
        <end position="94"/>
    </location>
</feature>
<dbReference type="InterPro" id="IPR032713">
    <property type="entry name" value="EmrE"/>
</dbReference>
<feature type="transmembrane region" description="Helical" evidence="1">
    <location>
        <begin position="195"/>
        <end position="215"/>
    </location>
</feature>
<dbReference type="RefSeq" id="WP_206578624.1">
    <property type="nucleotide sequence ID" value="NZ_JAFKCT010000005.1"/>
</dbReference>
<keyword evidence="1" id="KW-0472">Membrane</keyword>
<proteinExistence type="predicted"/>
<evidence type="ECO:0000313" key="3">
    <source>
        <dbReference type="Proteomes" id="UP000664317"/>
    </source>
</evidence>
<name>A0ABS3C422_9BACT</name>
<evidence type="ECO:0000313" key="2">
    <source>
        <dbReference type="EMBL" id="MBN7811842.1"/>
    </source>
</evidence>
<dbReference type="Proteomes" id="UP000664317">
    <property type="component" value="Unassembled WGS sequence"/>
</dbReference>
<evidence type="ECO:0000256" key="1">
    <source>
        <dbReference type="SAM" id="Phobius"/>
    </source>
</evidence>
<feature type="transmembrane region" description="Helical" evidence="1">
    <location>
        <begin position="259"/>
        <end position="280"/>
    </location>
</feature>
<keyword evidence="3" id="KW-1185">Reference proteome</keyword>
<gene>
    <name evidence="2" type="ORF">J0A68_12865</name>
</gene>